<accession>A0A1X7IVH9</accession>
<reference evidence="2" key="1">
    <citation type="submission" date="2017-04" db="EMBL/GenBank/DDBJ databases">
        <authorList>
            <person name="Varghese N."/>
            <person name="Submissions S."/>
        </authorList>
    </citation>
    <scope>NUCLEOTIDE SEQUENCE [LARGE SCALE GENOMIC DNA]</scope>
    <source>
        <strain evidence="2">VDS</strain>
    </source>
</reference>
<dbReference type="Proteomes" id="UP000193309">
    <property type="component" value="Unassembled WGS sequence"/>
</dbReference>
<organism evidence="1 2">
    <name type="scientific">Corynebacterium pollutisoli</name>
    <dbReference type="NCBI Taxonomy" id="1610489"/>
    <lineage>
        <taxon>Bacteria</taxon>
        <taxon>Bacillati</taxon>
        <taxon>Actinomycetota</taxon>
        <taxon>Actinomycetes</taxon>
        <taxon>Mycobacteriales</taxon>
        <taxon>Corynebacteriaceae</taxon>
        <taxon>Corynebacterium</taxon>
    </lineage>
</organism>
<protein>
    <submittedName>
        <fullName evidence="1">Uncharacterized protein</fullName>
    </submittedName>
</protein>
<gene>
    <name evidence="1" type="ORF">SAMN06295981_1003</name>
</gene>
<dbReference type="EMBL" id="FXAR01000002">
    <property type="protein sequence ID" value="SMG18850.1"/>
    <property type="molecule type" value="Genomic_DNA"/>
</dbReference>
<dbReference type="AlphaFoldDB" id="A0A1X7IVH9"/>
<name>A0A1X7IVH9_9CORY</name>
<dbReference type="OrthoDB" id="4423670at2"/>
<proteinExistence type="predicted"/>
<dbReference type="RefSeq" id="WP_159449782.1">
    <property type="nucleotide sequence ID" value="NZ_FXAR01000002.1"/>
</dbReference>
<evidence type="ECO:0000313" key="2">
    <source>
        <dbReference type="Proteomes" id="UP000193309"/>
    </source>
</evidence>
<evidence type="ECO:0000313" key="1">
    <source>
        <dbReference type="EMBL" id="SMG18850.1"/>
    </source>
</evidence>
<keyword evidence="2" id="KW-1185">Reference proteome</keyword>
<sequence length="56" mass="6549">MTTREFNPRTATFNNTIRVERTERATILAVPRHLEDFAHERKPSFMDRLAGILSFS</sequence>